<organism evidence="2">
    <name type="scientific">marine sediment metagenome</name>
    <dbReference type="NCBI Taxonomy" id="412755"/>
    <lineage>
        <taxon>unclassified sequences</taxon>
        <taxon>metagenomes</taxon>
        <taxon>ecological metagenomes</taxon>
    </lineage>
</organism>
<comment type="caution">
    <text evidence="2">The sequence shown here is derived from an EMBL/GenBank/DDBJ whole genome shotgun (WGS) entry which is preliminary data.</text>
</comment>
<feature type="domain" description="Transposase IS4-like" evidence="1">
    <location>
        <begin position="141"/>
        <end position="375"/>
    </location>
</feature>
<dbReference type="SUPFAM" id="SSF53098">
    <property type="entry name" value="Ribonuclease H-like"/>
    <property type="match status" value="1"/>
</dbReference>
<dbReference type="PANTHER" id="PTHR37529">
    <property type="entry name" value="TRANSPOSASE INSG FOR INSERTION SEQUENCE ELEMENT IS4-RELATED"/>
    <property type="match status" value="1"/>
</dbReference>
<protein>
    <recommendedName>
        <fullName evidence="1">Transposase IS4-like domain-containing protein</fullName>
    </recommendedName>
</protein>
<dbReference type="Pfam" id="PF01609">
    <property type="entry name" value="DDE_Tnp_1"/>
    <property type="match status" value="1"/>
</dbReference>
<dbReference type="AlphaFoldDB" id="A0A0F9EBI8"/>
<dbReference type="PANTHER" id="PTHR37529:SF1">
    <property type="entry name" value="TRANSPOSASE INSG FOR INSERTION SEQUENCE ELEMENT IS4-RELATED"/>
    <property type="match status" value="1"/>
</dbReference>
<dbReference type="GO" id="GO:0003677">
    <property type="term" value="F:DNA binding"/>
    <property type="evidence" value="ECO:0007669"/>
    <property type="project" value="InterPro"/>
</dbReference>
<gene>
    <name evidence="2" type="ORF">LCGC14_2096150</name>
</gene>
<sequence length="479" mass="54819">MSLYQRRRFLPQRFRLVLSSVLQASGLPFSDILTEEEIGEAFEEEESWFAQEEGDIFTPPLTLWAFLSQVLHKEEQRSCLAAVSRVIVLLVALDREPCANNSGGYCKARAKLPETVLERLTTRVADGCEEQVPEAWLWKGRHVKLADGTTVSMPDTEENQAEYPQQASQEKGLGFPVARMVVLLSLATAMLSGMAIGPCSGKETGELALMRQLLDQLDPHDILLTDRYFCSYFMIALLLERNIDFVARLHHARKEDAYRIQRLGKKDWLIEWRRPQKPDWMDQETYDRMPKSLTLRQIEVNVTEPGFRVESLVVVTTLTDTETYSKDDIAELYHKRWLVELDIRAIKCNLGMDVLRCKTPEMVRKEIWACLLAYNSIRKTMLQAAMESGLSPRQLSFANAMQTMAASWVVLPTLDHSKITLMIVSQLASLTSPIVGTRPNRIEPRAVKRRPKPMRLLTMPRDAAREELLHGVDPYEKRK</sequence>
<dbReference type="InterPro" id="IPR002559">
    <property type="entry name" value="Transposase_11"/>
</dbReference>
<dbReference type="GO" id="GO:0006313">
    <property type="term" value="P:DNA transposition"/>
    <property type="evidence" value="ECO:0007669"/>
    <property type="project" value="InterPro"/>
</dbReference>
<evidence type="ECO:0000259" key="1">
    <source>
        <dbReference type="Pfam" id="PF01609"/>
    </source>
</evidence>
<dbReference type="EMBL" id="LAZR01025630">
    <property type="protein sequence ID" value="KKL71314.1"/>
    <property type="molecule type" value="Genomic_DNA"/>
</dbReference>
<dbReference type="GO" id="GO:0004803">
    <property type="term" value="F:transposase activity"/>
    <property type="evidence" value="ECO:0007669"/>
    <property type="project" value="InterPro"/>
</dbReference>
<name>A0A0F9EBI8_9ZZZZ</name>
<dbReference type="InterPro" id="IPR012337">
    <property type="entry name" value="RNaseH-like_sf"/>
</dbReference>
<evidence type="ECO:0000313" key="2">
    <source>
        <dbReference type="EMBL" id="KKL71314.1"/>
    </source>
</evidence>
<accession>A0A0F9EBI8</accession>
<dbReference type="InterPro" id="IPR047952">
    <property type="entry name" value="Transpos_IS4"/>
</dbReference>
<reference evidence="2" key="1">
    <citation type="journal article" date="2015" name="Nature">
        <title>Complex archaea that bridge the gap between prokaryotes and eukaryotes.</title>
        <authorList>
            <person name="Spang A."/>
            <person name="Saw J.H."/>
            <person name="Jorgensen S.L."/>
            <person name="Zaremba-Niedzwiedzka K."/>
            <person name="Martijn J."/>
            <person name="Lind A.E."/>
            <person name="van Eijk R."/>
            <person name="Schleper C."/>
            <person name="Guy L."/>
            <person name="Ettema T.J."/>
        </authorList>
    </citation>
    <scope>NUCLEOTIDE SEQUENCE</scope>
</reference>
<dbReference type="NCBIfam" id="NF033592">
    <property type="entry name" value="transpos_IS4_1"/>
    <property type="match status" value="1"/>
</dbReference>
<proteinExistence type="predicted"/>